<dbReference type="SUPFAM" id="SSF103473">
    <property type="entry name" value="MFS general substrate transporter"/>
    <property type="match status" value="1"/>
</dbReference>
<dbReference type="PANTHER" id="PTHR23502:SF51">
    <property type="entry name" value="QUINIDINE RESISTANCE PROTEIN 1-RELATED"/>
    <property type="match status" value="1"/>
</dbReference>
<dbReference type="Pfam" id="PF07690">
    <property type="entry name" value="MFS_1"/>
    <property type="match status" value="1"/>
</dbReference>
<feature type="transmembrane region" description="Helical" evidence="7">
    <location>
        <begin position="216"/>
        <end position="238"/>
    </location>
</feature>
<dbReference type="PANTHER" id="PTHR23502">
    <property type="entry name" value="MAJOR FACILITATOR SUPERFAMILY"/>
    <property type="match status" value="1"/>
</dbReference>
<evidence type="ECO:0000256" key="5">
    <source>
        <dbReference type="ARBA" id="ARBA00023136"/>
    </source>
</evidence>
<evidence type="ECO:0000256" key="3">
    <source>
        <dbReference type="ARBA" id="ARBA00022692"/>
    </source>
</evidence>
<comment type="subcellular location">
    <subcellularLocation>
        <location evidence="1">Membrane</location>
        <topology evidence="1">Multi-pass membrane protein</topology>
    </subcellularLocation>
</comment>
<feature type="region of interest" description="Disordered" evidence="6">
    <location>
        <begin position="1"/>
        <end position="79"/>
    </location>
</feature>
<feature type="transmembrane region" description="Helical" evidence="7">
    <location>
        <begin position="244"/>
        <end position="266"/>
    </location>
</feature>
<keyword evidence="4 7" id="KW-1133">Transmembrane helix</keyword>
<dbReference type="Proteomes" id="UP000269539">
    <property type="component" value="Unassembled WGS sequence"/>
</dbReference>
<name>A0A3M7EUJ6_HORWE</name>
<evidence type="ECO:0000313" key="9">
    <source>
        <dbReference type="EMBL" id="RMY80140.1"/>
    </source>
</evidence>
<feature type="domain" description="Major facilitator superfamily (MFS) profile" evidence="8">
    <location>
        <begin position="92"/>
        <end position="552"/>
    </location>
</feature>
<evidence type="ECO:0000256" key="1">
    <source>
        <dbReference type="ARBA" id="ARBA00004141"/>
    </source>
</evidence>
<feature type="transmembrane region" description="Helical" evidence="7">
    <location>
        <begin position="158"/>
        <end position="182"/>
    </location>
</feature>
<dbReference type="AlphaFoldDB" id="A0A3M7EUJ6"/>
<feature type="transmembrane region" description="Helical" evidence="7">
    <location>
        <begin position="526"/>
        <end position="550"/>
    </location>
</feature>
<dbReference type="FunFam" id="1.20.1720.10:FF:000009">
    <property type="entry name" value="MFS multidrug transporter"/>
    <property type="match status" value="1"/>
</dbReference>
<dbReference type="EMBL" id="QWIO01001038">
    <property type="protein sequence ID" value="RMY80140.1"/>
    <property type="molecule type" value="Genomic_DNA"/>
</dbReference>
<dbReference type="Gene3D" id="1.20.1250.20">
    <property type="entry name" value="MFS general substrate transporter like domains"/>
    <property type="match status" value="1"/>
</dbReference>
<protein>
    <recommendedName>
        <fullName evidence="8">Major facilitator superfamily (MFS) profile domain-containing protein</fullName>
    </recommendedName>
</protein>
<feature type="transmembrane region" description="Helical" evidence="7">
    <location>
        <begin position="502"/>
        <end position="520"/>
    </location>
</feature>
<reference evidence="9 10" key="1">
    <citation type="journal article" date="2018" name="BMC Genomics">
        <title>Genomic evidence for intraspecific hybridization in a clonal and extremely halotolerant yeast.</title>
        <authorList>
            <person name="Gostincar C."/>
            <person name="Stajich J.E."/>
            <person name="Zupancic J."/>
            <person name="Zalar P."/>
            <person name="Gunde-Cimerman N."/>
        </authorList>
    </citation>
    <scope>NUCLEOTIDE SEQUENCE [LARGE SCALE GENOMIC DNA]</scope>
    <source>
        <strain evidence="9 10">EXF-10513</strain>
    </source>
</reference>
<dbReference type="InterPro" id="IPR020846">
    <property type="entry name" value="MFS_dom"/>
</dbReference>
<feature type="transmembrane region" description="Helical" evidence="7">
    <location>
        <begin position="434"/>
        <end position="454"/>
    </location>
</feature>
<proteinExistence type="predicted"/>
<feature type="compositionally biased region" description="Basic and acidic residues" evidence="6">
    <location>
        <begin position="16"/>
        <end position="27"/>
    </location>
</feature>
<feature type="transmembrane region" description="Helical" evidence="7">
    <location>
        <begin position="376"/>
        <end position="397"/>
    </location>
</feature>
<keyword evidence="2" id="KW-0813">Transport</keyword>
<feature type="transmembrane region" description="Helical" evidence="7">
    <location>
        <begin position="91"/>
        <end position="111"/>
    </location>
</feature>
<sequence>MSIQVGNEAESQSRSFELDSMKHRDNGVVRSSNQQDESGKHEGSKRSSVSSRANPGEDQDNNGEPDLERTLQPTTTNSPPFSVFTIQQKRFIVFMVAMAGFFSPLSANIYFPALNTLSRDFNVSSGVINLTLTSYMIFQGLAPTVFGDLADMAGRRPAYLIGFAVYIGACIGIACCDSYAGLLVLRCLQASGSSGTIALASGVVADIATSAERGMWMGWATSGPMVAPALAPVLGGIFSEFLGWRWIFWFLVILACVFVIPFALIFPETGRNVVGNGSVQPQGWNMSLINYLQHRKAQKDTNALSHTVSRESQRTAQQALAKQRRLRIPNPLNALHLLLEKDVSLLLFYNSIVYCAFYDVMASASDLLERIYGYDALQIGLCFLPFGVGCLLAPSLAGKLMDWNFRRTAKIIGYEIVKGKANDLRNFPLEKVRISVALPMVFVGDAALLCYGWVMHVETNLAAPLVLMFIIGLALTGAFNAMNVMLVDLYPLSPATATSANNLVRCLMGAGATVAVIYMIDAMGRGWCFTFVAGVVAALSPILWVLEVWGPEWREQRRVRAEQAKAKEDDDVQDAHQNTPACFDAIVAKDEHENGEPGEMKSSSTQVPG</sequence>
<dbReference type="Gene3D" id="1.20.1720.10">
    <property type="entry name" value="Multidrug resistance protein D"/>
    <property type="match status" value="1"/>
</dbReference>
<gene>
    <name evidence="9" type="ORF">D0864_08792</name>
</gene>
<feature type="transmembrane region" description="Helical" evidence="7">
    <location>
        <begin position="123"/>
        <end position="146"/>
    </location>
</feature>
<dbReference type="GO" id="GO:0022857">
    <property type="term" value="F:transmembrane transporter activity"/>
    <property type="evidence" value="ECO:0007669"/>
    <property type="project" value="InterPro"/>
</dbReference>
<keyword evidence="5 7" id="KW-0472">Membrane</keyword>
<evidence type="ECO:0000256" key="2">
    <source>
        <dbReference type="ARBA" id="ARBA00022448"/>
    </source>
</evidence>
<dbReference type="PROSITE" id="PS50850">
    <property type="entry name" value="MFS"/>
    <property type="match status" value="1"/>
</dbReference>
<dbReference type="InterPro" id="IPR036259">
    <property type="entry name" value="MFS_trans_sf"/>
</dbReference>
<feature type="region of interest" description="Disordered" evidence="6">
    <location>
        <begin position="585"/>
        <end position="609"/>
    </location>
</feature>
<evidence type="ECO:0000313" key="10">
    <source>
        <dbReference type="Proteomes" id="UP000269539"/>
    </source>
</evidence>
<evidence type="ECO:0000259" key="8">
    <source>
        <dbReference type="PROSITE" id="PS50850"/>
    </source>
</evidence>
<dbReference type="CDD" id="cd17323">
    <property type="entry name" value="MFS_Tpo1_MDR_like"/>
    <property type="match status" value="1"/>
</dbReference>
<accession>A0A3M7EUJ6</accession>
<comment type="caution">
    <text evidence="9">The sequence shown here is derived from an EMBL/GenBank/DDBJ whole genome shotgun (WGS) entry which is preliminary data.</text>
</comment>
<organism evidence="9 10">
    <name type="scientific">Hortaea werneckii</name>
    <name type="common">Black yeast</name>
    <name type="synonym">Cladosporium werneckii</name>
    <dbReference type="NCBI Taxonomy" id="91943"/>
    <lineage>
        <taxon>Eukaryota</taxon>
        <taxon>Fungi</taxon>
        <taxon>Dikarya</taxon>
        <taxon>Ascomycota</taxon>
        <taxon>Pezizomycotina</taxon>
        <taxon>Dothideomycetes</taxon>
        <taxon>Dothideomycetidae</taxon>
        <taxon>Mycosphaerellales</taxon>
        <taxon>Teratosphaeriaceae</taxon>
        <taxon>Hortaea</taxon>
    </lineage>
</organism>
<keyword evidence="3 7" id="KW-0812">Transmembrane</keyword>
<dbReference type="InterPro" id="IPR011701">
    <property type="entry name" value="MFS"/>
</dbReference>
<dbReference type="GO" id="GO:0005886">
    <property type="term" value="C:plasma membrane"/>
    <property type="evidence" value="ECO:0007669"/>
    <property type="project" value="TreeGrafter"/>
</dbReference>
<evidence type="ECO:0000256" key="7">
    <source>
        <dbReference type="SAM" id="Phobius"/>
    </source>
</evidence>
<evidence type="ECO:0000256" key="6">
    <source>
        <dbReference type="SAM" id="MobiDB-lite"/>
    </source>
</evidence>
<dbReference type="VEuPathDB" id="FungiDB:BTJ68_10064"/>
<evidence type="ECO:0000256" key="4">
    <source>
        <dbReference type="ARBA" id="ARBA00022989"/>
    </source>
</evidence>
<feature type="compositionally biased region" description="Basic and acidic residues" evidence="6">
    <location>
        <begin position="587"/>
        <end position="599"/>
    </location>
</feature>
<feature type="compositionally biased region" description="Polar residues" evidence="6">
    <location>
        <begin position="1"/>
        <end position="15"/>
    </location>
</feature>
<feature type="transmembrane region" description="Helical" evidence="7">
    <location>
        <begin position="466"/>
        <end position="490"/>
    </location>
</feature>
<feature type="transmembrane region" description="Helical" evidence="7">
    <location>
        <begin position="345"/>
        <end position="364"/>
    </location>
</feature>